<proteinExistence type="predicted"/>
<feature type="compositionally biased region" description="Basic and acidic residues" evidence="1">
    <location>
        <begin position="241"/>
        <end position="263"/>
    </location>
</feature>
<organism evidence="2 3">
    <name type="scientific">Venturia nashicola</name>
    <dbReference type="NCBI Taxonomy" id="86259"/>
    <lineage>
        <taxon>Eukaryota</taxon>
        <taxon>Fungi</taxon>
        <taxon>Dikarya</taxon>
        <taxon>Ascomycota</taxon>
        <taxon>Pezizomycotina</taxon>
        <taxon>Dothideomycetes</taxon>
        <taxon>Pleosporomycetidae</taxon>
        <taxon>Venturiales</taxon>
        <taxon>Venturiaceae</taxon>
        <taxon>Venturia</taxon>
    </lineage>
</organism>
<feature type="compositionally biased region" description="Basic and acidic residues" evidence="1">
    <location>
        <begin position="17"/>
        <end position="30"/>
    </location>
</feature>
<feature type="compositionally biased region" description="Acidic residues" evidence="1">
    <location>
        <begin position="177"/>
        <end position="195"/>
    </location>
</feature>
<keyword evidence="3" id="KW-1185">Reference proteome</keyword>
<feature type="compositionally biased region" description="Low complexity" evidence="1">
    <location>
        <begin position="142"/>
        <end position="153"/>
    </location>
</feature>
<sequence length="263" mass="28460">MSRQPPPFFVQSVPGDGRADGLQKHDEATRIDPTTGLAEDSTIAPLNVPPSRARRQFAARLAARRAEAEAASHDLGSDDDGEEDEDDELVRLHREDLGEEIGVTGGMRAHHVRGSSGDIKSDDSLPDSEGEDVGIVMRKSTRSSQSSVSTGSQPKERLRLGKEQRRTLFSLDRDDSLDSDEGFGDRGDGDDDIELEGGLGQGEKQRIVEAFERLGIDVRTPDEEGFHGELGFDGEEGEAGEGAHSEGKEKVGEELAKEREVGI</sequence>
<gene>
    <name evidence="2" type="ORF">E6O75_ATG08554</name>
</gene>
<feature type="region of interest" description="Disordered" evidence="1">
    <location>
        <begin position="1"/>
        <end position="204"/>
    </location>
</feature>
<feature type="compositionally biased region" description="Acidic residues" evidence="1">
    <location>
        <begin position="77"/>
        <end position="88"/>
    </location>
</feature>
<evidence type="ECO:0000256" key="1">
    <source>
        <dbReference type="SAM" id="MobiDB-lite"/>
    </source>
</evidence>
<feature type="compositionally biased region" description="Basic and acidic residues" evidence="1">
    <location>
        <begin position="218"/>
        <end position="227"/>
    </location>
</feature>
<reference evidence="2 3" key="1">
    <citation type="submission" date="2019-04" db="EMBL/GenBank/DDBJ databases">
        <title>High contiguity whole genome sequence and gene annotation resource for two Venturia nashicola isolates.</title>
        <authorList>
            <person name="Prokchorchik M."/>
            <person name="Won K."/>
            <person name="Lee Y."/>
            <person name="Choi E.D."/>
            <person name="Segonzac C."/>
            <person name="Sohn K.H."/>
        </authorList>
    </citation>
    <scope>NUCLEOTIDE SEQUENCE [LARGE SCALE GENOMIC DNA]</scope>
    <source>
        <strain evidence="2 3">PRI2</strain>
    </source>
</reference>
<dbReference type="EMBL" id="SNSC02000021">
    <property type="protein sequence ID" value="TID15301.1"/>
    <property type="molecule type" value="Genomic_DNA"/>
</dbReference>
<feature type="region of interest" description="Disordered" evidence="1">
    <location>
        <begin position="218"/>
        <end position="263"/>
    </location>
</feature>
<feature type="compositionally biased region" description="Basic and acidic residues" evidence="1">
    <location>
        <begin position="64"/>
        <end position="76"/>
    </location>
</feature>
<comment type="caution">
    <text evidence="2">The sequence shown here is derived from an EMBL/GenBank/DDBJ whole genome shotgun (WGS) entry which is preliminary data.</text>
</comment>
<dbReference type="AlphaFoldDB" id="A0A4Z1NKR6"/>
<name>A0A4Z1NKR6_9PEZI</name>
<evidence type="ECO:0000313" key="2">
    <source>
        <dbReference type="EMBL" id="TID15301.1"/>
    </source>
</evidence>
<protein>
    <submittedName>
        <fullName evidence="2">NADPH-dependent diflavin oxidoreductase 1</fullName>
    </submittedName>
</protein>
<feature type="compositionally biased region" description="Basic and acidic residues" evidence="1">
    <location>
        <begin position="154"/>
        <end position="176"/>
    </location>
</feature>
<accession>A0A4Z1NKR6</accession>
<evidence type="ECO:0000313" key="3">
    <source>
        <dbReference type="Proteomes" id="UP000298493"/>
    </source>
</evidence>
<dbReference type="Proteomes" id="UP000298493">
    <property type="component" value="Unassembled WGS sequence"/>
</dbReference>